<comment type="caution">
    <text evidence="2">The sequence shown here is derived from an EMBL/GenBank/DDBJ whole genome shotgun (WGS) entry which is preliminary data.</text>
</comment>
<dbReference type="RefSeq" id="WP_129131331.1">
    <property type="nucleotide sequence ID" value="NZ_SDHW01000003.1"/>
</dbReference>
<proteinExistence type="predicted"/>
<feature type="signal peptide" evidence="1">
    <location>
        <begin position="1"/>
        <end position="19"/>
    </location>
</feature>
<dbReference type="Pfam" id="PF20559">
    <property type="entry name" value="DUF6770"/>
    <property type="match status" value="1"/>
</dbReference>
<accession>A0A4Q1CHX3</accession>
<keyword evidence="1" id="KW-0732">Signal</keyword>
<sequence>MKQLAVFLMLMGFFTAAKAQKLSIANIQKSSVLRNSDAIKEGSEVKGYYFFYVSDKIDRKTNEYTLQIMDQSLNKLKELKFQDSKNVSIIESSFNGTDLVFLFYNSDDNILDYQVYGADGTKKFSYTKSISKKDEAYLRMNYLLDDEDNNFKGLYPVEGKGFISNVPSRDNKDFTFQISYVGTDAKKQWTYVPAMDGKMFVGDYLGTHKNVVYVEMLKYSSRFDRNPESFILGLSLENGKLLFQKSTNEGKYNFYPISMSVLNDGKAYLYGEFFDKGGNVMKDKSKGFAFVGIDETGKTLSEKYSTWALDLGKHLGTSGSGKIDDFGYMFLHNMIQTEDGSIYAIGEGYKKAASGLGIASTILAGASGSGSSGVSMVKLKVTDMLVIKFDPDFTVKEASIYKKSDNDIQLLGGSEFVSTQMLGKQIKYYYSGFDYAYTQVNKDHSSFSICYSDFERGKDYKGTTFNSITYSDGKLTQDKIQTKSDATRSIVLPARQGQVLILDYYRKDKKIDLHFEKLN</sequence>
<protein>
    <submittedName>
        <fullName evidence="2">Uncharacterized protein</fullName>
    </submittedName>
</protein>
<evidence type="ECO:0000313" key="2">
    <source>
        <dbReference type="EMBL" id="RXK59957.1"/>
    </source>
</evidence>
<dbReference type="AlphaFoldDB" id="A0A4Q1CHX3"/>
<dbReference type="EMBL" id="SDHW01000003">
    <property type="protein sequence ID" value="RXK59957.1"/>
    <property type="molecule type" value="Genomic_DNA"/>
</dbReference>
<evidence type="ECO:0000256" key="1">
    <source>
        <dbReference type="SAM" id="SignalP"/>
    </source>
</evidence>
<gene>
    <name evidence="2" type="ORF">ESA94_12990</name>
</gene>
<organism evidence="2 3">
    <name type="scientific">Lacibacter luteus</name>
    <dbReference type="NCBI Taxonomy" id="2508719"/>
    <lineage>
        <taxon>Bacteria</taxon>
        <taxon>Pseudomonadati</taxon>
        <taxon>Bacteroidota</taxon>
        <taxon>Chitinophagia</taxon>
        <taxon>Chitinophagales</taxon>
        <taxon>Chitinophagaceae</taxon>
        <taxon>Lacibacter</taxon>
    </lineage>
</organism>
<dbReference type="Proteomes" id="UP000290204">
    <property type="component" value="Unassembled WGS sequence"/>
</dbReference>
<name>A0A4Q1CHX3_9BACT</name>
<dbReference type="InterPro" id="IPR046661">
    <property type="entry name" value="DUF6770"/>
</dbReference>
<keyword evidence="3" id="KW-1185">Reference proteome</keyword>
<reference evidence="2 3" key="1">
    <citation type="submission" date="2019-01" db="EMBL/GenBank/DDBJ databases">
        <title>Lacibacter sp. strain TTM-7.</title>
        <authorList>
            <person name="Chen W.-M."/>
        </authorList>
    </citation>
    <scope>NUCLEOTIDE SEQUENCE [LARGE SCALE GENOMIC DNA]</scope>
    <source>
        <strain evidence="2 3">TTM-7</strain>
    </source>
</reference>
<evidence type="ECO:0000313" key="3">
    <source>
        <dbReference type="Proteomes" id="UP000290204"/>
    </source>
</evidence>
<dbReference type="OrthoDB" id="1312899at2"/>
<feature type="chain" id="PRO_5020579772" evidence="1">
    <location>
        <begin position="20"/>
        <end position="519"/>
    </location>
</feature>